<feature type="transmembrane region" description="Helical" evidence="7">
    <location>
        <begin position="332"/>
        <end position="355"/>
    </location>
</feature>
<keyword evidence="3 7" id="KW-0812">Transmembrane</keyword>
<comment type="subcellular location">
    <subcellularLocation>
        <location evidence="1">Cell membrane</location>
        <topology evidence="1">Multi-pass membrane protein</topology>
    </subcellularLocation>
</comment>
<feature type="transmembrane region" description="Helical" evidence="7">
    <location>
        <begin position="70"/>
        <end position="89"/>
    </location>
</feature>
<feature type="transmembrane region" description="Helical" evidence="7">
    <location>
        <begin position="95"/>
        <end position="116"/>
    </location>
</feature>
<feature type="domain" description="Major facilitator superfamily (MFS) profile" evidence="8">
    <location>
        <begin position="4"/>
        <end position="384"/>
    </location>
</feature>
<protein>
    <submittedName>
        <fullName evidence="9">Transporter protein</fullName>
    </submittedName>
</protein>
<dbReference type="PROSITE" id="PS50850">
    <property type="entry name" value="MFS"/>
    <property type="match status" value="1"/>
</dbReference>
<feature type="transmembrane region" description="Helical" evidence="7">
    <location>
        <begin position="233"/>
        <end position="254"/>
    </location>
</feature>
<dbReference type="GO" id="GO:0005886">
    <property type="term" value="C:plasma membrane"/>
    <property type="evidence" value="ECO:0007669"/>
    <property type="project" value="UniProtKB-SubCell"/>
</dbReference>
<feature type="transmembrane region" description="Helical" evidence="7">
    <location>
        <begin position="128"/>
        <end position="153"/>
    </location>
</feature>
<dbReference type="PANTHER" id="PTHR43124:SF3">
    <property type="entry name" value="CHLORAMPHENICOL EFFLUX PUMP RV0191"/>
    <property type="match status" value="1"/>
</dbReference>
<proteinExistence type="predicted"/>
<dbReference type="InterPro" id="IPR050189">
    <property type="entry name" value="MFS_Efflux_Transporters"/>
</dbReference>
<evidence type="ECO:0000256" key="7">
    <source>
        <dbReference type="SAM" id="Phobius"/>
    </source>
</evidence>
<dbReference type="Pfam" id="PF07690">
    <property type="entry name" value="MFS_1"/>
    <property type="match status" value="1"/>
</dbReference>
<dbReference type="GO" id="GO:0022857">
    <property type="term" value="F:transmembrane transporter activity"/>
    <property type="evidence" value="ECO:0007669"/>
    <property type="project" value="InterPro"/>
</dbReference>
<dbReference type="InterPro" id="IPR020846">
    <property type="entry name" value="MFS_dom"/>
</dbReference>
<evidence type="ECO:0000256" key="2">
    <source>
        <dbReference type="ARBA" id="ARBA00022475"/>
    </source>
</evidence>
<feature type="transmembrane region" description="Helical" evidence="7">
    <location>
        <begin position="266"/>
        <end position="283"/>
    </location>
</feature>
<feature type="compositionally biased region" description="Low complexity" evidence="6">
    <location>
        <begin position="463"/>
        <end position="480"/>
    </location>
</feature>
<evidence type="ECO:0000256" key="3">
    <source>
        <dbReference type="ARBA" id="ARBA00022692"/>
    </source>
</evidence>
<evidence type="ECO:0000256" key="6">
    <source>
        <dbReference type="SAM" id="MobiDB-lite"/>
    </source>
</evidence>
<feature type="transmembrane region" description="Helical" evidence="7">
    <location>
        <begin position="206"/>
        <end position="227"/>
    </location>
</feature>
<evidence type="ECO:0000313" key="9">
    <source>
        <dbReference type="EMBL" id="CEP27639.1"/>
    </source>
</evidence>
<evidence type="ECO:0000259" key="8">
    <source>
        <dbReference type="PROSITE" id="PS50850"/>
    </source>
</evidence>
<keyword evidence="5 7" id="KW-0472">Membrane</keyword>
<dbReference type="AlphaFoldDB" id="A0A0B7P0W3"/>
<accession>A0A0B7P0W3</accession>
<dbReference type="Gene3D" id="1.20.1250.20">
    <property type="entry name" value="MFS general substrate transporter like domains"/>
    <property type="match status" value="1"/>
</dbReference>
<evidence type="ECO:0000256" key="1">
    <source>
        <dbReference type="ARBA" id="ARBA00004651"/>
    </source>
</evidence>
<feature type="transmembrane region" description="Helical" evidence="7">
    <location>
        <begin position="159"/>
        <end position="177"/>
    </location>
</feature>
<dbReference type="CDD" id="cd17324">
    <property type="entry name" value="MFS_NepI_like"/>
    <property type="match status" value="1"/>
</dbReference>
<evidence type="ECO:0000256" key="4">
    <source>
        <dbReference type="ARBA" id="ARBA00022989"/>
    </source>
</evidence>
<feature type="transmembrane region" description="Helical" evidence="7">
    <location>
        <begin position="289"/>
        <end position="311"/>
    </location>
</feature>
<keyword evidence="2" id="KW-1003">Cell membrane</keyword>
<keyword evidence="4 7" id="KW-1133">Transmembrane helix</keyword>
<name>A0A0B7P0W3_PROFF</name>
<dbReference type="EMBL" id="LM676439">
    <property type="protein sequence ID" value="CEP27639.1"/>
    <property type="molecule type" value="Genomic_DNA"/>
</dbReference>
<gene>
    <name evidence="9" type="primary">yceJ</name>
    <name evidence="9" type="ORF">PFCIRM138_04515</name>
</gene>
<dbReference type="SUPFAM" id="SSF103473">
    <property type="entry name" value="MFS general substrate transporter"/>
    <property type="match status" value="1"/>
</dbReference>
<evidence type="ECO:0000256" key="5">
    <source>
        <dbReference type="ARBA" id="ARBA00023136"/>
    </source>
</evidence>
<reference evidence="9" key="1">
    <citation type="submission" date="2014-08" db="EMBL/GenBank/DDBJ databases">
        <authorList>
            <person name="Falentin Helene"/>
        </authorList>
    </citation>
    <scope>NUCLEOTIDE SEQUENCE</scope>
</reference>
<dbReference type="InterPro" id="IPR036259">
    <property type="entry name" value="MFS_trans_sf"/>
</dbReference>
<organism evidence="9">
    <name type="scientific">Propionibacterium freudenreichii subsp. freudenreichii</name>
    <dbReference type="NCBI Taxonomy" id="66712"/>
    <lineage>
        <taxon>Bacteria</taxon>
        <taxon>Bacillati</taxon>
        <taxon>Actinomycetota</taxon>
        <taxon>Actinomycetes</taxon>
        <taxon>Propionibacteriales</taxon>
        <taxon>Propionibacteriaceae</taxon>
        <taxon>Propionibacterium</taxon>
    </lineage>
</organism>
<sequence>MKRIPVLSFAVMFLVATDTFLVAPLLPDLTRRFGNSPRIAGWMVSAYAIGYCLTAVFSGPISDRFNRRNVLFAGTIAFCVATFACGLARSFPAMLALRFATGVAAAVGSPQIWAAIPQLVAPSRVVATMAAPTAGLTIAQLAGVPVGSFLAAVSTSTPFFVVGAVAALVAIAVGIWFPSVPPTGHSGGIIAQYAGLLRTPHAPTRFAAYLVFQLGNFAVLSFTATWFARGFGLSVSGIGVAMIVLGAGNTLGAVVGPRIVRRVGQGRTLAVAMACYLVGYLALPFSAGIVAAAAILSGTFFLGGTIFPVFMGLLQSLTTTARGTVSALANMFMYLGSTIAGIIGGPLLAALPGFWDISLLAIRVAGTVGRLGFTAPHAGVRRTGVTHRTGQRLGDPRDCMRPCQPPSYCSMSPSRTSGCSRHACAHAAMGCRCCRLASTPPSPWSTPTWPSCWVGRWGPVPTPSSRGWPPSWRPSPGGCRPDARRSASAWVRS</sequence>
<feature type="region of interest" description="Disordered" evidence="6">
    <location>
        <begin position="462"/>
        <end position="493"/>
    </location>
</feature>
<dbReference type="InterPro" id="IPR011701">
    <property type="entry name" value="MFS"/>
</dbReference>
<dbReference type="PANTHER" id="PTHR43124">
    <property type="entry name" value="PURINE EFFLUX PUMP PBUE"/>
    <property type="match status" value="1"/>
</dbReference>
<feature type="transmembrane region" description="Helical" evidence="7">
    <location>
        <begin position="39"/>
        <end position="58"/>
    </location>
</feature>
<feature type="transmembrane region" description="Helical" evidence="7">
    <location>
        <begin position="7"/>
        <end position="27"/>
    </location>
</feature>